<dbReference type="EMBL" id="LWBR01000006">
    <property type="protein sequence ID" value="KZN97725.1"/>
    <property type="molecule type" value="Genomic_DNA"/>
</dbReference>
<dbReference type="STRING" id="33936.AZI98_01885"/>
<protein>
    <recommendedName>
        <fullName evidence="3">Lipoyl-binding domain-containing protein</fullName>
    </recommendedName>
</protein>
<dbReference type="RefSeq" id="WP_082830222.1">
    <property type="nucleotide sequence ID" value="NZ_LWBR01000006.1"/>
</dbReference>
<evidence type="ECO:0008006" key="3">
    <source>
        <dbReference type="Google" id="ProtNLM"/>
    </source>
</evidence>
<reference evidence="1 2" key="1">
    <citation type="submission" date="2016-04" db="EMBL/GenBank/DDBJ databases">
        <title>Draft genome sequence of Aeribacillus pallidus 8m3 from petroleum reservoir.</title>
        <authorList>
            <person name="Poltaraus A.B."/>
            <person name="Nazina T.N."/>
            <person name="Tourova T.P."/>
            <person name="Malakho S.M."/>
            <person name="Korshunova A.V."/>
            <person name="Sokolova D.S."/>
        </authorList>
    </citation>
    <scope>NUCLEOTIDE SEQUENCE [LARGE SCALE GENOMIC DNA]</scope>
    <source>
        <strain evidence="1 2">8m3</strain>
    </source>
</reference>
<dbReference type="SUPFAM" id="SSF51230">
    <property type="entry name" value="Single hybrid motif"/>
    <property type="match status" value="1"/>
</dbReference>
<comment type="caution">
    <text evidence="1">The sequence shown here is derived from an EMBL/GenBank/DDBJ whole genome shotgun (WGS) entry which is preliminary data.</text>
</comment>
<gene>
    <name evidence="1" type="ORF">AZI98_01885</name>
</gene>
<proteinExistence type="predicted"/>
<dbReference type="InterPro" id="IPR011053">
    <property type="entry name" value="Single_hybrid_motif"/>
</dbReference>
<dbReference type="Gene3D" id="2.40.50.100">
    <property type="match status" value="1"/>
</dbReference>
<dbReference type="Proteomes" id="UP000076476">
    <property type="component" value="Unassembled WGS sequence"/>
</dbReference>
<accession>A0A161YUX9</accession>
<name>A0A161YUX9_9BACI</name>
<dbReference type="AlphaFoldDB" id="A0A161YUX9"/>
<evidence type="ECO:0000313" key="2">
    <source>
        <dbReference type="Proteomes" id="UP000076476"/>
    </source>
</evidence>
<organism evidence="1 2">
    <name type="scientific">Aeribacillus pallidus</name>
    <dbReference type="NCBI Taxonomy" id="33936"/>
    <lineage>
        <taxon>Bacteria</taxon>
        <taxon>Bacillati</taxon>
        <taxon>Bacillota</taxon>
        <taxon>Bacilli</taxon>
        <taxon>Bacillales</taxon>
        <taxon>Bacillaceae</taxon>
        <taxon>Aeribacillus</taxon>
    </lineage>
</organism>
<evidence type="ECO:0000313" key="1">
    <source>
        <dbReference type="EMBL" id="KZN97725.1"/>
    </source>
</evidence>
<keyword evidence="2" id="KW-1185">Reference proteome</keyword>
<sequence>MIVTREYVMSSWNGVVEEVAIQVDEKIYEWEKLFTIRTDDGEQKTVAVGICGKVESIEVQKGDRVVPGMVLAFVVEEIYARAAD</sequence>